<evidence type="ECO:0000313" key="1">
    <source>
        <dbReference type="EMBL" id="KAJ4464922.1"/>
    </source>
</evidence>
<protein>
    <submittedName>
        <fullName evidence="1">Uncharacterized protein</fullName>
    </submittedName>
</protein>
<reference evidence="1" key="1">
    <citation type="submission" date="2022-08" db="EMBL/GenBank/DDBJ databases">
        <authorList>
            <consortium name="DOE Joint Genome Institute"/>
            <person name="Min B."/>
            <person name="Riley R."/>
            <person name="Sierra-Patev S."/>
            <person name="Naranjo-Ortiz M."/>
            <person name="Looney B."/>
            <person name="Konkel Z."/>
            <person name="Slot J.C."/>
            <person name="Sakamoto Y."/>
            <person name="Steenwyk J.L."/>
            <person name="Rokas A."/>
            <person name="Carro J."/>
            <person name="Camarero S."/>
            <person name="Ferreira P."/>
            <person name="Molpeceres G."/>
            <person name="Ruiz-Duenas F.J."/>
            <person name="Serrano A."/>
            <person name="Henrissat B."/>
            <person name="Drula E."/>
            <person name="Hughes K.W."/>
            <person name="Mata J.L."/>
            <person name="Ishikawa N.K."/>
            <person name="Vargas-Isla R."/>
            <person name="Ushijima S."/>
            <person name="Smith C.A."/>
            <person name="Ahrendt S."/>
            <person name="Andreopoulos W."/>
            <person name="He G."/>
            <person name="Labutti K."/>
            <person name="Lipzen A."/>
            <person name="Ng V."/>
            <person name="Sandor L."/>
            <person name="Barry K."/>
            <person name="Martinez A.T."/>
            <person name="Xiao Y."/>
            <person name="Gibbons J.G."/>
            <person name="Terashima K."/>
            <person name="Hibbett D.S."/>
            <person name="Grigoriev I.V."/>
        </authorList>
    </citation>
    <scope>NUCLEOTIDE SEQUENCE</scope>
    <source>
        <strain evidence="1">Sp2 HRB7682 ss15</strain>
    </source>
</reference>
<reference evidence="1" key="2">
    <citation type="journal article" date="2023" name="Proc. Natl. Acad. Sci. U.S.A.">
        <title>A global phylogenomic analysis of the shiitake genus Lentinula.</title>
        <authorList>
            <person name="Sierra-Patev S."/>
            <person name="Min B."/>
            <person name="Naranjo-Ortiz M."/>
            <person name="Looney B."/>
            <person name="Konkel Z."/>
            <person name="Slot J.C."/>
            <person name="Sakamoto Y."/>
            <person name="Steenwyk J.L."/>
            <person name="Rokas A."/>
            <person name="Carro J."/>
            <person name="Camarero S."/>
            <person name="Ferreira P."/>
            <person name="Molpeceres G."/>
            <person name="Ruiz-Duenas F.J."/>
            <person name="Serrano A."/>
            <person name="Henrissat B."/>
            <person name="Drula E."/>
            <person name="Hughes K.W."/>
            <person name="Mata J.L."/>
            <person name="Ishikawa N.K."/>
            <person name="Vargas-Isla R."/>
            <person name="Ushijima S."/>
            <person name="Smith C.A."/>
            <person name="Donoghue J."/>
            <person name="Ahrendt S."/>
            <person name="Andreopoulos W."/>
            <person name="He G."/>
            <person name="LaButti K."/>
            <person name="Lipzen A."/>
            <person name="Ng V."/>
            <person name="Riley R."/>
            <person name="Sandor L."/>
            <person name="Barry K."/>
            <person name="Martinez A.T."/>
            <person name="Xiao Y."/>
            <person name="Gibbons J.G."/>
            <person name="Terashima K."/>
            <person name="Grigoriev I.V."/>
            <person name="Hibbett D."/>
        </authorList>
    </citation>
    <scope>NUCLEOTIDE SEQUENCE</scope>
    <source>
        <strain evidence="1">Sp2 HRB7682 ss15</strain>
    </source>
</reference>
<accession>A0A9W9DEA7</accession>
<dbReference type="Proteomes" id="UP001150238">
    <property type="component" value="Unassembled WGS sequence"/>
</dbReference>
<gene>
    <name evidence="1" type="ORF">C8J55DRAFT_441748</name>
</gene>
<sequence>EASYRKALDKLEALLVSRCFEMARLNVAGTGYKLRKHIATALKTRSKSIQAAIASYNEVATALRPPRQTITWEEVLEFSFLGEFDILRNAREDVRTRQWATFRNRLIMQQFFRLIRAEEEIDRLHVEIRHLLTYICEEERVLCAKAAEVE</sequence>
<comment type="caution">
    <text evidence="1">The sequence shown here is derived from an EMBL/GenBank/DDBJ whole genome shotgun (WGS) entry which is preliminary data.</text>
</comment>
<dbReference type="EMBL" id="JANVFS010000055">
    <property type="protein sequence ID" value="KAJ4464922.1"/>
    <property type="molecule type" value="Genomic_DNA"/>
</dbReference>
<proteinExistence type="predicted"/>
<dbReference type="AlphaFoldDB" id="A0A9W9DEA7"/>
<organism evidence="1 2">
    <name type="scientific">Lentinula lateritia</name>
    <dbReference type="NCBI Taxonomy" id="40482"/>
    <lineage>
        <taxon>Eukaryota</taxon>
        <taxon>Fungi</taxon>
        <taxon>Dikarya</taxon>
        <taxon>Basidiomycota</taxon>
        <taxon>Agaricomycotina</taxon>
        <taxon>Agaricomycetes</taxon>
        <taxon>Agaricomycetidae</taxon>
        <taxon>Agaricales</taxon>
        <taxon>Marasmiineae</taxon>
        <taxon>Omphalotaceae</taxon>
        <taxon>Lentinula</taxon>
    </lineage>
</organism>
<evidence type="ECO:0000313" key="2">
    <source>
        <dbReference type="Proteomes" id="UP001150238"/>
    </source>
</evidence>
<name>A0A9W9DEA7_9AGAR</name>
<feature type="non-terminal residue" evidence="1">
    <location>
        <position position="150"/>
    </location>
</feature>